<dbReference type="Pfam" id="PF09339">
    <property type="entry name" value="HTH_IclR"/>
    <property type="match status" value="1"/>
</dbReference>
<evidence type="ECO:0000256" key="3">
    <source>
        <dbReference type="ARBA" id="ARBA00023163"/>
    </source>
</evidence>
<evidence type="ECO:0000259" key="5">
    <source>
        <dbReference type="PROSITE" id="PS51078"/>
    </source>
</evidence>
<evidence type="ECO:0000313" key="6">
    <source>
        <dbReference type="EMBL" id="SFL02124.1"/>
    </source>
</evidence>
<keyword evidence="3" id="KW-0804">Transcription</keyword>
<feature type="domain" description="HTH iclR-type" evidence="4">
    <location>
        <begin position="1"/>
        <end position="61"/>
    </location>
</feature>
<dbReference type="SMART" id="SM00346">
    <property type="entry name" value="HTH_ICLR"/>
    <property type="match status" value="1"/>
</dbReference>
<reference evidence="6 7" key="1">
    <citation type="submission" date="2016-10" db="EMBL/GenBank/DDBJ databases">
        <authorList>
            <person name="Varghese N."/>
            <person name="Submissions S."/>
        </authorList>
    </citation>
    <scope>NUCLEOTIDE SEQUENCE [LARGE SCALE GENOMIC DNA]</scope>
    <source>
        <strain evidence="6 7">DSM 16392</strain>
    </source>
</reference>
<name>A0A1I4E8I3_9HYPH</name>
<gene>
    <name evidence="6" type="ORF">SAMN04488518_11459</name>
</gene>
<evidence type="ECO:0000313" key="7">
    <source>
        <dbReference type="Proteomes" id="UP000199598"/>
    </source>
</evidence>
<keyword evidence="7" id="KW-1185">Reference proteome</keyword>
<comment type="caution">
    <text evidence="6">The sequence shown here is derived from an EMBL/GenBank/DDBJ whole genome shotgun (WGS) entry which is preliminary data.</text>
</comment>
<dbReference type="InterPro" id="IPR029016">
    <property type="entry name" value="GAF-like_dom_sf"/>
</dbReference>
<dbReference type="RefSeq" id="WP_093522953.1">
    <property type="nucleotide sequence ID" value="NZ_FOSK01000014.1"/>
</dbReference>
<dbReference type="Proteomes" id="UP000199598">
    <property type="component" value="Unassembled WGS sequence"/>
</dbReference>
<dbReference type="PROSITE" id="PS51078">
    <property type="entry name" value="ICLR_ED"/>
    <property type="match status" value="1"/>
</dbReference>
<dbReference type="SUPFAM" id="SSF46785">
    <property type="entry name" value="Winged helix' DNA-binding domain"/>
    <property type="match status" value="1"/>
</dbReference>
<accession>A0A1I4E8I3</accession>
<dbReference type="InterPro" id="IPR050707">
    <property type="entry name" value="HTH_MetabolicPath_Reg"/>
</dbReference>
<feature type="domain" description="IclR-ED" evidence="5">
    <location>
        <begin position="62"/>
        <end position="245"/>
    </location>
</feature>
<evidence type="ECO:0000259" key="4">
    <source>
        <dbReference type="PROSITE" id="PS51077"/>
    </source>
</evidence>
<dbReference type="InterPro" id="IPR036388">
    <property type="entry name" value="WH-like_DNA-bd_sf"/>
</dbReference>
<dbReference type="InterPro" id="IPR005471">
    <property type="entry name" value="Tscrpt_reg_IclR_N"/>
</dbReference>
<dbReference type="EMBL" id="FOSK01000014">
    <property type="protein sequence ID" value="SFL02124.1"/>
    <property type="molecule type" value="Genomic_DNA"/>
</dbReference>
<dbReference type="Gene3D" id="1.10.10.10">
    <property type="entry name" value="Winged helix-like DNA-binding domain superfamily/Winged helix DNA-binding domain"/>
    <property type="match status" value="1"/>
</dbReference>
<evidence type="ECO:0000256" key="2">
    <source>
        <dbReference type="ARBA" id="ARBA00023125"/>
    </source>
</evidence>
<evidence type="ECO:0000256" key="1">
    <source>
        <dbReference type="ARBA" id="ARBA00023015"/>
    </source>
</evidence>
<keyword evidence="2" id="KW-0238">DNA-binding</keyword>
<dbReference type="PANTHER" id="PTHR30136">
    <property type="entry name" value="HELIX-TURN-HELIX TRANSCRIPTIONAL REGULATOR, ICLR FAMILY"/>
    <property type="match status" value="1"/>
</dbReference>
<dbReference type="SUPFAM" id="SSF55781">
    <property type="entry name" value="GAF domain-like"/>
    <property type="match status" value="1"/>
</dbReference>
<dbReference type="Pfam" id="PF01614">
    <property type="entry name" value="IclR_C"/>
    <property type="match status" value="1"/>
</dbReference>
<protein>
    <submittedName>
        <fullName evidence="6">Transcriptional regulator, IclR family</fullName>
    </submittedName>
</protein>
<dbReference type="Gene3D" id="3.30.450.40">
    <property type="match status" value="1"/>
</dbReference>
<dbReference type="PROSITE" id="PS51077">
    <property type="entry name" value="HTH_ICLR"/>
    <property type="match status" value="1"/>
</dbReference>
<dbReference type="PANTHER" id="PTHR30136:SF24">
    <property type="entry name" value="HTH-TYPE TRANSCRIPTIONAL REPRESSOR ALLR"/>
    <property type="match status" value="1"/>
</dbReference>
<keyword evidence="1" id="KW-0805">Transcription regulation</keyword>
<organism evidence="6 7">
    <name type="scientific">Pseudovibrio ascidiaceicola</name>
    <dbReference type="NCBI Taxonomy" id="285279"/>
    <lineage>
        <taxon>Bacteria</taxon>
        <taxon>Pseudomonadati</taxon>
        <taxon>Pseudomonadota</taxon>
        <taxon>Alphaproteobacteria</taxon>
        <taxon>Hyphomicrobiales</taxon>
        <taxon>Stappiaceae</taxon>
        <taxon>Pseudovibrio</taxon>
    </lineage>
</organism>
<proteinExistence type="predicted"/>
<sequence>MQERLIQLLESVAGAAKPVSANDLAQMTKLPRATIYRNLSSLLQCGFLDEVEDGKRYVLGIRFIKIALTGKSESHVIKAVSAMIHRLVIELGETAFLARYRGGRVDLIHVEPPSDPSISYIYPGLGVRPAHACSSAKAIAAFILPELRDELLETERVQFTPDTLMATSDIATELQNVRRDGYALCDGEIDDGVTSVAVPIMVDRLGALFSMGVVGPSNRIKPRLHTDILPLLKKENIRAAAAIQHCSIVDAERANLVALTGELEAIRNTH</sequence>
<dbReference type="InterPro" id="IPR036390">
    <property type="entry name" value="WH_DNA-bd_sf"/>
</dbReference>
<dbReference type="InterPro" id="IPR014757">
    <property type="entry name" value="Tscrpt_reg_IclR_C"/>
</dbReference>